<organism evidence="5 6">
    <name type="scientific">Roseomonas indoligenes</name>
    <dbReference type="NCBI Taxonomy" id="2820811"/>
    <lineage>
        <taxon>Bacteria</taxon>
        <taxon>Pseudomonadati</taxon>
        <taxon>Pseudomonadota</taxon>
        <taxon>Alphaproteobacteria</taxon>
        <taxon>Acetobacterales</taxon>
        <taxon>Roseomonadaceae</taxon>
        <taxon>Roseomonas</taxon>
    </lineage>
</organism>
<evidence type="ECO:0000256" key="1">
    <source>
        <dbReference type="ARBA" id="ARBA00004418"/>
    </source>
</evidence>
<protein>
    <submittedName>
        <fullName evidence="5">ABC transporter substrate-binding protein</fullName>
    </submittedName>
</protein>
<reference evidence="5" key="1">
    <citation type="submission" date="2021-03" db="EMBL/GenBank/DDBJ databases">
        <authorList>
            <person name="So Y."/>
        </authorList>
    </citation>
    <scope>NUCLEOTIDE SEQUENCE</scope>
    <source>
        <strain evidence="5">SG15</strain>
    </source>
</reference>
<dbReference type="EMBL" id="JAGIZA010000013">
    <property type="protein sequence ID" value="MBP0495003.1"/>
    <property type="molecule type" value="Genomic_DNA"/>
</dbReference>
<dbReference type="PANTHER" id="PTHR30290">
    <property type="entry name" value="PERIPLASMIC BINDING COMPONENT OF ABC TRANSPORTER"/>
    <property type="match status" value="1"/>
</dbReference>
<evidence type="ECO:0000259" key="4">
    <source>
        <dbReference type="Pfam" id="PF00496"/>
    </source>
</evidence>
<dbReference type="Gene3D" id="3.10.105.10">
    <property type="entry name" value="Dipeptide-binding Protein, Domain 3"/>
    <property type="match status" value="1"/>
</dbReference>
<dbReference type="InterPro" id="IPR030678">
    <property type="entry name" value="Peptide/Ni-bd"/>
</dbReference>
<evidence type="ECO:0000256" key="2">
    <source>
        <dbReference type="ARBA" id="ARBA00005695"/>
    </source>
</evidence>
<dbReference type="PANTHER" id="PTHR30290:SF38">
    <property type="entry name" value="D,D-DIPEPTIDE-BINDING PERIPLASMIC PROTEIN DDPA-RELATED"/>
    <property type="match status" value="1"/>
</dbReference>
<dbReference type="GO" id="GO:1904680">
    <property type="term" value="F:peptide transmembrane transporter activity"/>
    <property type="evidence" value="ECO:0007669"/>
    <property type="project" value="TreeGrafter"/>
</dbReference>
<evidence type="ECO:0000313" key="5">
    <source>
        <dbReference type="EMBL" id="MBP0495003.1"/>
    </source>
</evidence>
<comment type="similarity">
    <text evidence="2">Belongs to the bacterial solute-binding protein 5 family.</text>
</comment>
<dbReference type="SUPFAM" id="SSF53850">
    <property type="entry name" value="Periplasmic binding protein-like II"/>
    <property type="match status" value="1"/>
</dbReference>
<dbReference type="PIRSF" id="PIRSF002741">
    <property type="entry name" value="MppA"/>
    <property type="match status" value="1"/>
</dbReference>
<dbReference type="InterPro" id="IPR039424">
    <property type="entry name" value="SBP_5"/>
</dbReference>
<comment type="caution">
    <text evidence="5">The sequence shown here is derived from an EMBL/GenBank/DDBJ whole genome shotgun (WGS) entry which is preliminary data.</text>
</comment>
<dbReference type="AlphaFoldDB" id="A0A940MVL2"/>
<sequence length="527" mass="57455">MIGRRTILAGAAAAAVPLRARAQPAPARVLRYVPQADLGSIDPIWTTSVVTRDHGFLIYDTLFGTDANFQPTPQLAEGHSLEQDGRVCTVRLRTGLKFHDGEAIRARDGVASLERWMVRAPLGQKLKSVLDELSAPDDLTIRFRLKRPLPYLVPMLGLPATPVPFIMPERVARTDPFQQITDTTGSGPFRYLAQEHIPGSFSAYAPFAGYSPTPAGGTGLTAGPKLTHFDRIEWHTLPDAATAAAALQRGEMDWFCQPPPEVLELLRRSRGISVGPLDLLPYTLLLRFNSLNPPFDNAAIRRALLPAIDQADFVAACVGNNPEAGITGTGVFPAGSPSASDAGLEPLRGPRSMDLARQRLKEAGYDGGLVRVLGPTDILNPSALTQVGIDLFRRLGMNLDVQLTDWASVVQRRPNKEPVERGGWSASFYSNPGFDLLNPATNALLRGNGAGAWFGWPTIPRLEELRENWFDTADPAAQAAITREMQVVAMRELPFIPLGGLRNFTATRADLRDRVVGSPIFWNLKRA</sequence>
<accession>A0A940MVL2</accession>
<evidence type="ECO:0000313" key="6">
    <source>
        <dbReference type="Proteomes" id="UP000677537"/>
    </source>
</evidence>
<gene>
    <name evidence="5" type="ORF">J5Y10_19630</name>
</gene>
<evidence type="ECO:0000256" key="3">
    <source>
        <dbReference type="ARBA" id="ARBA00022729"/>
    </source>
</evidence>
<dbReference type="RefSeq" id="WP_209375801.1">
    <property type="nucleotide sequence ID" value="NZ_JAGIZA010000013.1"/>
</dbReference>
<dbReference type="InterPro" id="IPR000914">
    <property type="entry name" value="SBP_5_dom"/>
</dbReference>
<keyword evidence="3" id="KW-0732">Signal</keyword>
<comment type="subcellular location">
    <subcellularLocation>
        <location evidence="1">Periplasm</location>
    </subcellularLocation>
</comment>
<dbReference type="Proteomes" id="UP000677537">
    <property type="component" value="Unassembled WGS sequence"/>
</dbReference>
<proteinExistence type="inferred from homology"/>
<dbReference type="GO" id="GO:0015833">
    <property type="term" value="P:peptide transport"/>
    <property type="evidence" value="ECO:0007669"/>
    <property type="project" value="TreeGrafter"/>
</dbReference>
<dbReference type="GO" id="GO:0043190">
    <property type="term" value="C:ATP-binding cassette (ABC) transporter complex"/>
    <property type="evidence" value="ECO:0007669"/>
    <property type="project" value="InterPro"/>
</dbReference>
<dbReference type="Pfam" id="PF00496">
    <property type="entry name" value="SBP_bac_5"/>
    <property type="match status" value="1"/>
</dbReference>
<dbReference type="CDD" id="cd08502">
    <property type="entry name" value="PBP2_NikA_DppA_OppA_like_16"/>
    <property type="match status" value="1"/>
</dbReference>
<keyword evidence="6" id="KW-1185">Reference proteome</keyword>
<name>A0A940MVL2_9PROT</name>
<dbReference type="GO" id="GO:0030288">
    <property type="term" value="C:outer membrane-bounded periplasmic space"/>
    <property type="evidence" value="ECO:0007669"/>
    <property type="project" value="UniProtKB-ARBA"/>
</dbReference>
<dbReference type="Gene3D" id="3.40.190.10">
    <property type="entry name" value="Periplasmic binding protein-like II"/>
    <property type="match status" value="1"/>
</dbReference>
<feature type="domain" description="Solute-binding protein family 5" evidence="4">
    <location>
        <begin position="71"/>
        <end position="432"/>
    </location>
</feature>